<evidence type="ECO:0000256" key="1">
    <source>
        <dbReference type="SAM" id="SignalP"/>
    </source>
</evidence>
<evidence type="ECO:0000313" key="3">
    <source>
        <dbReference type="Proteomes" id="UP000325438"/>
    </source>
</evidence>
<proteinExistence type="predicted"/>
<comment type="caution">
    <text evidence="2">The sequence shown here is derived from an EMBL/GenBank/DDBJ whole genome shotgun (WGS) entry which is preliminary data.</text>
</comment>
<dbReference type="EMBL" id="VUBA01000088">
    <property type="protein sequence ID" value="MPQ85175.1"/>
    <property type="molecule type" value="Genomic_DNA"/>
</dbReference>
<reference evidence="2 3" key="1">
    <citation type="submission" date="2019-09" db="EMBL/GenBank/DDBJ databases">
        <title>The draft genomes of Allium pathogen Pseudomonas sp.</title>
        <authorList>
            <person name="Fujikawa T."/>
            <person name="Sawada H."/>
        </authorList>
    </citation>
    <scope>NUCLEOTIDE SEQUENCE [LARGE SCALE GENOMIC DNA]</scope>
    <source>
        <strain evidence="2 3">MAFF 730085</strain>
    </source>
</reference>
<protein>
    <submittedName>
        <fullName evidence="2">DUF1120 domain-containing protein</fullName>
    </submittedName>
</protein>
<feature type="chain" id="PRO_5024935630" evidence="1">
    <location>
        <begin position="23"/>
        <end position="212"/>
    </location>
</feature>
<sequence>MQPSRALISAAFMLAGASTVMAASSQDLTITGSITPSACTTLITSGGIVDYGKISAQDLHPTAVTPLPEASVQVSVTCLAPTLMAFKSADNRPGTAADYGGSVSVFGLGLAGGNEKIGWYTLTMADVVANDLPTTPIETVDGIVWLDALNSVWQPGWMRTAKDPSLPTAAPLALTTFKTDVVVAPTITNKQYLPITEEIKIDGSATLDLIYL</sequence>
<keyword evidence="1" id="KW-0732">Signal</keyword>
<organism evidence="2 3">
    <name type="scientific">Pseudomonas kitaguniensis</name>
    <dbReference type="NCBI Taxonomy" id="2607908"/>
    <lineage>
        <taxon>Bacteria</taxon>
        <taxon>Pseudomonadati</taxon>
        <taxon>Pseudomonadota</taxon>
        <taxon>Gammaproteobacteria</taxon>
        <taxon>Pseudomonadales</taxon>
        <taxon>Pseudomonadaceae</taxon>
        <taxon>Pseudomonas</taxon>
    </lineage>
</organism>
<gene>
    <name evidence="2" type="ORF">F0170_14990</name>
</gene>
<dbReference type="RefSeq" id="WP_152749892.1">
    <property type="nucleotide sequence ID" value="NZ_VUBA01000088.1"/>
</dbReference>
<dbReference type="Pfam" id="PF06551">
    <property type="entry name" value="DUF1120"/>
    <property type="match status" value="1"/>
</dbReference>
<accession>A0A5N7JV02</accession>
<dbReference type="AlphaFoldDB" id="A0A5N7JV02"/>
<dbReference type="InterPro" id="IPR010546">
    <property type="entry name" value="DUF1120"/>
</dbReference>
<feature type="signal peptide" evidence="1">
    <location>
        <begin position="1"/>
        <end position="22"/>
    </location>
</feature>
<dbReference type="Proteomes" id="UP000325438">
    <property type="component" value="Unassembled WGS sequence"/>
</dbReference>
<name>A0A5N7JV02_9PSED</name>
<evidence type="ECO:0000313" key="2">
    <source>
        <dbReference type="EMBL" id="MPQ85175.1"/>
    </source>
</evidence>